<feature type="compositionally biased region" description="Basic and acidic residues" evidence="1">
    <location>
        <begin position="8"/>
        <end position="19"/>
    </location>
</feature>
<evidence type="ECO:0000313" key="3">
    <source>
        <dbReference type="Proteomes" id="UP001500305"/>
    </source>
</evidence>
<dbReference type="Proteomes" id="UP001500305">
    <property type="component" value="Unassembled WGS sequence"/>
</dbReference>
<organism evidence="2 3">
    <name type="scientific">Kitasatospora cystarginea</name>
    <dbReference type="NCBI Taxonomy" id="58350"/>
    <lineage>
        <taxon>Bacteria</taxon>
        <taxon>Bacillati</taxon>
        <taxon>Actinomycetota</taxon>
        <taxon>Actinomycetes</taxon>
        <taxon>Kitasatosporales</taxon>
        <taxon>Streptomycetaceae</taxon>
        <taxon>Kitasatospora</taxon>
    </lineage>
</organism>
<evidence type="ECO:0000313" key="2">
    <source>
        <dbReference type="EMBL" id="GAA2267207.1"/>
    </source>
</evidence>
<protein>
    <submittedName>
        <fullName evidence="2">Uncharacterized protein</fullName>
    </submittedName>
</protein>
<proteinExistence type="predicted"/>
<dbReference type="EMBL" id="BAAATR010000034">
    <property type="protein sequence ID" value="GAA2267207.1"/>
    <property type="molecule type" value="Genomic_DNA"/>
</dbReference>
<feature type="region of interest" description="Disordered" evidence="1">
    <location>
        <begin position="136"/>
        <end position="178"/>
    </location>
</feature>
<reference evidence="3" key="1">
    <citation type="journal article" date="2019" name="Int. J. Syst. Evol. Microbiol.">
        <title>The Global Catalogue of Microorganisms (GCM) 10K type strain sequencing project: providing services to taxonomists for standard genome sequencing and annotation.</title>
        <authorList>
            <consortium name="The Broad Institute Genomics Platform"/>
            <consortium name="The Broad Institute Genome Sequencing Center for Infectious Disease"/>
            <person name="Wu L."/>
            <person name="Ma J."/>
        </authorList>
    </citation>
    <scope>NUCLEOTIDE SEQUENCE [LARGE SCALE GENOMIC DNA]</scope>
    <source>
        <strain evidence="3">JCM 7356</strain>
    </source>
</reference>
<gene>
    <name evidence="2" type="ORF">GCM10010430_60490</name>
</gene>
<accession>A0ABP5RMB0</accession>
<keyword evidence="3" id="KW-1185">Reference proteome</keyword>
<evidence type="ECO:0000256" key="1">
    <source>
        <dbReference type="SAM" id="MobiDB-lite"/>
    </source>
</evidence>
<dbReference type="RefSeq" id="WP_344639701.1">
    <property type="nucleotide sequence ID" value="NZ_BAAATR010000034.1"/>
</dbReference>
<comment type="caution">
    <text evidence="2">The sequence shown here is derived from an EMBL/GenBank/DDBJ whole genome shotgun (WGS) entry which is preliminary data.</text>
</comment>
<name>A0ABP5RMB0_9ACTN</name>
<feature type="region of interest" description="Disordered" evidence="1">
    <location>
        <begin position="1"/>
        <end position="20"/>
    </location>
</feature>
<sequence>MEPTIVFHHPDSEQYEHAGRPLPTAEDDLLREGLASTLARHGRPLPPASGESIKDWSTLVTWTDGPIEFAGVVSQVVDHDDGALAQLHQFLQYAENRLWDRHDNSRAHAFAEARERLEKIGDDLAHVVAEMLAPPSTPRRGALARSSRLPVPMDAVDRADESRTAPAQVGWPPPRPSR</sequence>